<dbReference type="AlphaFoldDB" id="A0A7K0FY96"/>
<evidence type="ECO:0000313" key="2">
    <source>
        <dbReference type="Proteomes" id="UP000487757"/>
    </source>
</evidence>
<evidence type="ECO:0000313" key="1">
    <source>
        <dbReference type="EMBL" id="MRX76573.1"/>
    </source>
</evidence>
<gene>
    <name evidence="1" type="ORF">GJU39_10765</name>
</gene>
<reference evidence="1 2" key="1">
    <citation type="submission" date="2019-11" db="EMBL/GenBank/DDBJ databases">
        <title>Pedobacter petrophilus genome.</title>
        <authorList>
            <person name="Feldbauer M.J."/>
            <person name="Newman J.D."/>
        </authorList>
    </citation>
    <scope>NUCLEOTIDE SEQUENCE [LARGE SCALE GENOMIC DNA]</scope>
    <source>
        <strain evidence="1 2">LMG 29686</strain>
    </source>
</reference>
<accession>A0A7K0FY96</accession>
<keyword evidence="2" id="KW-1185">Reference proteome</keyword>
<dbReference type="OrthoDB" id="1242812at2"/>
<name>A0A7K0FY96_9SPHI</name>
<comment type="caution">
    <text evidence="1">The sequence shown here is derived from an EMBL/GenBank/DDBJ whole genome shotgun (WGS) entry which is preliminary data.</text>
</comment>
<organism evidence="1 2">
    <name type="scientific">Pedobacter petrophilus</name>
    <dbReference type="NCBI Taxonomy" id="1908241"/>
    <lineage>
        <taxon>Bacteria</taxon>
        <taxon>Pseudomonadati</taxon>
        <taxon>Bacteroidota</taxon>
        <taxon>Sphingobacteriia</taxon>
        <taxon>Sphingobacteriales</taxon>
        <taxon>Sphingobacteriaceae</taxon>
        <taxon>Pedobacter</taxon>
    </lineage>
</organism>
<protein>
    <submittedName>
        <fullName evidence="1">Uncharacterized protein</fullName>
    </submittedName>
</protein>
<dbReference type="EMBL" id="WKKH01000013">
    <property type="protein sequence ID" value="MRX76573.1"/>
    <property type="molecule type" value="Genomic_DNA"/>
</dbReference>
<proteinExistence type="predicted"/>
<dbReference type="RefSeq" id="WP_154280811.1">
    <property type="nucleotide sequence ID" value="NZ_JBHUJQ010000001.1"/>
</dbReference>
<sequence>MRKSTKLILIIVATLVTLFAIFAIIQVVHFTRFRQPSSIASDTTVVGEVIDTVAHAIDEDTLQAEDSRAIYEQSQFPKTGNLVKDFVIEPYKIVMEDEGLLDQDNLKDVVITLQNKNDSTDVRPTLVLLKQQTGGYQLYGVSWETVPPAYREDFQEYLAESLEIDGAKLKISLTGYGAPTGNRFKTYKFIDHKLVLISIGLFNAGAGGQSYVDVDYLKNSVRYEDVNTMLDEMPSTVTHEKIKKHKPYFFETDEGLDFRRDETK</sequence>
<dbReference type="Proteomes" id="UP000487757">
    <property type="component" value="Unassembled WGS sequence"/>
</dbReference>